<proteinExistence type="predicted"/>
<keyword evidence="3" id="KW-1185">Reference proteome</keyword>
<evidence type="ECO:0000313" key="2">
    <source>
        <dbReference type="EMBL" id="KAI8035790.1"/>
    </source>
</evidence>
<dbReference type="InterPro" id="IPR002181">
    <property type="entry name" value="Fibrinogen_a/b/g_C_dom"/>
</dbReference>
<dbReference type="AlphaFoldDB" id="A0A9P9YFJ6"/>
<dbReference type="GO" id="GO:0005615">
    <property type="term" value="C:extracellular space"/>
    <property type="evidence" value="ECO:0007669"/>
    <property type="project" value="TreeGrafter"/>
</dbReference>
<feature type="domain" description="Fibrinogen C-terminal" evidence="1">
    <location>
        <begin position="1"/>
        <end position="116"/>
    </location>
</feature>
<organism evidence="2 3">
    <name type="scientific">Drosophila gunungcola</name>
    <name type="common">fruit fly</name>
    <dbReference type="NCBI Taxonomy" id="103775"/>
    <lineage>
        <taxon>Eukaryota</taxon>
        <taxon>Metazoa</taxon>
        <taxon>Ecdysozoa</taxon>
        <taxon>Arthropoda</taxon>
        <taxon>Hexapoda</taxon>
        <taxon>Insecta</taxon>
        <taxon>Pterygota</taxon>
        <taxon>Neoptera</taxon>
        <taxon>Endopterygota</taxon>
        <taxon>Diptera</taxon>
        <taxon>Brachycera</taxon>
        <taxon>Muscomorpha</taxon>
        <taxon>Ephydroidea</taxon>
        <taxon>Drosophilidae</taxon>
        <taxon>Drosophila</taxon>
        <taxon>Sophophora</taxon>
    </lineage>
</organism>
<dbReference type="PROSITE" id="PS51406">
    <property type="entry name" value="FIBRINOGEN_C_2"/>
    <property type="match status" value="1"/>
</dbReference>
<reference evidence="2" key="1">
    <citation type="journal article" date="2023" name="Genome Biol. Evol.">
        <title>Long-read-based Genome Assembly of Drosophila gunungcola Reveals Fewer Chemosensory Genes in Flower-breeding Species.</title>
        <authorList>
            <person name="Negi A."/>
            <person name="Liao B.Y."/>
            <person name="Yeh S.D."/>
        </authorList>
    </citation>
    <scope>NUCLEOTIDE SEQUENCE</scope>
    <source>
        <strain evidence="2">Sukarami</strain>
    </source>
</reference>
<name>A0A9P9YFJ6_9MUSC</name>
<sequence>MRVYQNFAQVDDRMAFTSANESYKLNAVGKYSGTAGDYLTQLTENNFSTFDRGHQCGRTPIGGWWEDRSCILSMLNGNYYKGGQIPEGSSGGIYWGSFVTNKGSLTFVQMMIKPKAVFI</sequence>
<evidence type="ECO:0000259" key="1">
    <source>
        <dbReference type="PROSITE" id="PS51406"/>
    </source>
</evidence>
<dbReference type="Proteomes" id="UP001059596">
    <property type="component" value="Unassembled WGS sequence"/>
</dbReference>
<dbReference type="Pfam" id="PF00147">
    <property type="entry name" value="Fibrinogen_C"/>
    <property type="match status" value="1"/>
</dbReference>
<comment type="caution">
    <text evidence="2">The sequence shown here is derived from an EMBL/GenBank/DDBJ whole genome shotgun (WGS) entry which is preliminary data.</text>
</comment>
<dbReference type="EMBL" id="JAMKOV010000031">
    <property type="protein sequence ID" value="KAI8035790.1"/>
    <property type="molecule type" value="Genomic_DNA"/>
</dbReference>
<protein>
    <recommendedName>
        <fullName evidence="1">Fibrinogen C-terminal domain-containing protein</fullName>
    </recommendedName>
</protein>
<dbReference type="PANTHER" id="PTHR19143:SF327">
    <property type="entry name" value="FI21813P1-RELATED"/>
    <property type="match status" value="1"/>
</dbReference>
<dbReference type="InterPro" id="IPR014716">
    <property type="entry name" value="Fibrinogen_a/b/g_C_1"/>
</dbReference>
<accession>A0A9P9YFJ6</accession>
<dbReference type="Gene3D" id="3.90.215.10">
    <property type="entry name" value="Gamma Fibrinogen, chain A, domain 1"/>
    <property type="match status" value="1"/>
</dbReference>
<gene>
    <name evidence="2" type="ORF">M5D96_011541</name>
</gene>
<dbReference type="PANTHER" id="PTHR19143">
    <property type="entry name" value="FIBRINOGEN/TENASCIN/ANGIOPOEITIN"/>
    <property type="match status" value="1"/>
</dbReference>
<dbReference type="InterPro" id="IPR036056">
    <property type="entry name" value="Fibrinogen-like_C"/>
</dbReference>
<dbReference type="InterPro" id="IPR050373">
    <property type="entry name" value="Fibrinogen_C-term_domain"/>
</dbReference>
<dbReference type="SUPFAM" id="SSF56496">
    <property type="entry name" value="Fibrinogen C-terminal domain-like"/>
    <property type="match status" value="1"/>
</dbReference>
<evidence type="ECO:0000313" key="3">
    <source>
        <dbReference type="Proteomes" id="UP001059596"/>
    </source>
</evidence>
<dbReference type="SMART" id="SM00186">
    <property type="entry name" value="FBG"/>
    <property type="match status" value="1"/>
</dbReference>